<organism evidence="2 3">
    <name type="scientific">Bos mutus</name>
    <name type="common">wild yak</name>
    <dbReference type="NCBI Taxonomy" id="72004"/>
    <lineage>
        <taxon>Eukaryota</taxon>
        <taxon>Metazoa</taxon>
        <taxon>Chordata</taxon>
        <taxon>Craniata</taxon>
        <taxon>Vertebrata</taxon>
        <taxon>Euteleostomi</taxon>
        <taxon>Mammalia</taxon>
        <taxon>Eutheria</taxon>
        <taxon>Laurasiatheria</taxon>
        <taxon>Artiodactyla</taxon>
        <taxon>Ruminantia</taxon>
        <taxon>Pecora</taxon>
        <taxon>Bovidae</taxon>
        <taxon>Bovinae</taxon>
        <taxon>Bos</taxon>
    </lineage>
</organism>
<dbReference type="EMBL" id="VBQZ03000034">
    <property type="protein sequence ID" value="MXQ86608.1"/>
    <property type="molecule type" value="Genomic_DNA"/>
</dbReference>
<reference evidence="2" key="1">
    <citation type="submission" date="2019-10" db="EMBL/GenBank/DDBJ databases">
        <title>The sequence and de novo assembly of the wild yak genome.</title>
        <authorList>
            <person name="Liu Y."/>
        </authorList>
    </citation>
    <scope>NUCLEOTIDE SEQUENCE [LARGE SCALE GENOMIC DNA]</scope>
    <source>
        <strain evidence="2">WY2019</strain>
    </source>
</reference>
<evidence type="ECO:0000313" key="3">
    <source>
        <dbReference type="Proteomes" id="UP000322234"/>
    </source>
</evidence>
<protein>
    <submittedName>
        <fullName evidence="2">Uncharacterized protein</fullName>
    </submittedName>
</protein>
<proteinExistence type="predicted"/>
<dbReference type="Proteomes" id="UP000322234">
    <property type="component" value="Unassembled WGS sequence"/>
</dbReference>
<gene>
    <name evidence="2" type="ORF">E5288_WYG012968</name>
</gene>
<accession>A0A6B0R8R4</accession>
<feature type="region of interest" description="Disordered" evidence="1">
    <location>
        <begin position="119"/>
        <end position="174"/>
    </location>
</feature>
<dbReference type="AlphaFoldDB" id="A0A6B0R8R4"/>
<evidence type="ECO:0000313" key="2">
    <source>
        <dbReference type="EMBL" id="MXQ86608.1"/>
    </source>
</evidence>
<sequence length="195" mass="20941">MKSALQPGERNSVCRGHFTSSGSATHICGCPAQHLVRRGDFGGVNSLLLPSLSLWLELRAPGGEDQCLYLVCIPAALGLTLHVVALGVTFRSHPEVVAVFDIRVFIMAPLYKGNKRRKVRENRAYHPSPGTGFPQGVNVPDPEPEARSPAPQLPPDGFHGSTLTAPPGGPPPELRVLQAQKMFIFASASSQGNYR</sequence>
<keyword evidence="3" id="KW-1185">Reference proteome</keyword>
<name>A0A6B0R8R4_9CETA</name>
<comment type="caution">
    <text evidence="2">The sequence shown here is derived from an EMBL/GenBank/DDBJ whole genome shotgun (WGS) entry which is preliminary data.</text>
</comment>
<evidence type="ECO:0000256" key="1">
    <source>
        <dbReference type="SAM" id="MobiDB-lite"/>
    </source>
</evidence>